<organism evidence="1 2">
    <name type="scientific">Clarias magur</name>
    <name type="common">Asian catfish</name>
    <name type="synonym">Macropteronotus magur</name>
    <dbReference type="NCBI Taxonomy" id="1594786"/>
    <lineage>
        <taxon>Eukaryota</taxon>
        <taxon>Metazoa</taxon>
        <taxon>Chordata</taxon>
        <taxon>Craniata</taxon>
        <taxon>Vertebrata</taxon>
        <taxon>Euteleostomi</taxon>
        <taxon>Actinopterygii</taxon>
        <taxon>Neopterygii</taxon>
        <taxon>Teleostei</taxon>
        <taxon>Ostariophysi</taxon>
        <taxon>Siluriformes</taxon>
        <taxon>Clariidae</taxon>
        <taxon>Clarias</taxon>
    </lineage>
</organism>
<keyword evidence="2" id="KW-1185">Reference proteome</keyword>
<dbReference type="Proteomes" id="UP000727407">
    <property type="component" value="Unassembled WGS sequence"/>
</dbReference>
<proteinExistence type="predicted"/>
<comment type="caution">
    <text evidence="1">The sequence shown here is derived from an EMBL/GenBank/DDBJ whole genome shotgun (WGS) entry which is preliminary data.</text>
</comment>
<accession>A0A8J4UDK3</accession>
<reference evidence="1" key="1">
    <citation type="submission" date="2020-07" db="EMBL/GenBank/DDBJ databases">
        <title>Clarias magur genome sequencing, assembly and annotation.</title>
        <authorList>
            <person name="Kushwaha B."/>
            <person name="Kumar R."/>
            <person name="Das P."/>
            <person name="Joshi C.G."/>
            <person name="Kumar D."/>
            <person name="Nagpure N.S."/>
            <person name="Pandey M."/>
            <person name="Agarwal S."/>
            <person name="Srivastava S."/>
            <person name="Singh M."/>
            <person name="Sahoo L."/>
            <person name="Jayasankar P."/>
            <person name="Meher P.K."/>
            <person name="Koringa P.G."/>
            <person name="Iquebal M.A."/>
            <person name="Das S.P."/>
            <person name="Bit A."/>
            <person name="Patnaik S."/>
            <person name="Patel N."/>
            <person name="Shah T.M."/>
            <person name="Hinsu A."/>
            <person name="Jena J.K."/>
        </authorList>
    </citation>
    <scope>NUCLEOTIDE SEQUENCE</scope>
    <source>
        <strain evidence="1">CIFAMagur01</strain>
        <tissue evidence="1">Testis</tissue>
    </source>
</reference>
<gene>
    <name evidence="1" type="ORF">DAT39_017473</name>
</gene>
<evidence type="ECO:0000313" key="1">
    <source>
        <dbReference type="EMBL" id="KAF5892822.1"/>
    </source>
</evidence>
<dbReference type="AlphaFoldDB" id="A0A8J4UDK3"/>
<feature type="non-terminal residue" evidence="1">
    <location>
        <position position="1"/>
    </location>
</feature>
<sequence>STRNSRDTRKSKDCGDCCSHHRFFPSACWCWWICNLQEEDPRRIWSCRAGVLEPVNEAAK</sequence>
<evidence type="ECO:0000313" key="2">
    <source>
        <dbReference type="Proteomes" id="UP000727407"/>
    </source>
</evidence>
<protein>
    <submittedName>
        <fullName evidence="1">Uncharacterized protein</fullName>
    </submittedName>
</protein>
<name>A0A8J4UDK3_CLAMG</name>
<feature type="non-terminal residue" evidence="1">
    <location>
        <position position="60"/>
    </location>
</feature>
<dbReference type="EMBL" id="QNUK01000473">
    <property type="protein sequence ID" value="KAF5892822.1"/>
    <property type="molecule type" value="Genomic_DNA"/>
</dbReference>